<evidence type="ECO:0000313" key="3">
    <source>
        <dbReference type="Proteomes" id="UP000182491"/>
    </source>
</evidence>
<dbReference type="Gene3D" id="3.40.430.10">
    <property type="entry name" value="Dihydrofolate Reductase, subunit A"/>
    <property type="match status" value="1"/>
</dbReference>
<dbReference type="RefSeq" id="WP_068838060.1">
    <property type="nucleotide sequence ID" value="NZ_BMXC01000003.1"/>
</dbReference>
<dbReference type="GO" id="GO:0009231">
    <property type="term" value="P:riboflavin biosynthetic process"/>
    <property type="evidence" value="ECO:0007669"/>
    <property type="project" value="InterPro"/>
</dbReference>
<dbReference type="GO" id="GO:0008703">
    <property type="term" value="F:5-amino-6-(5-phosphoribosylamino)uracil reductase activity"/>
    <property type="evidence" value="ECO:0007669"/>
    <property type="project" value="InterPro"/>
</dbReference>
<name>A0A1I7JKV6_9BACT</name>
<dbReference type="Proteomes" id="UP000182491">
    <property type="component" value="Unassembled WGS sequence"/>
</dbReference>
<dbReference type="InterPro" id="IPR002734">
    <property type="entry name" value="RibDG_C"/>
</dbReference>
<organism evidence="2 3">
    <name type="scientific">Pontibacter akesuensis</name>
    <dbReference type="NCBI Taxonomy" id="388950"/>
    <lineage>
        <taxon>Bacteria</taxon>
        <taxon>Pseudomonadati</taxon>
        <taxon>Bacteroidota</taxon>
        <taxon>Cytophagia</taxon>
        <taxon>Cytophagales</taxon>
        <taxon>Hymenobacteraceae</taxon>
        <taxon>Pontibacter</taxon>
    </lineage>
</organism>
<gene>
    <name evidence="2" type="ORF">SAMN04487941_2984</name>
</gene>
<reference evidence="3" key="1">
    <citation type="submission" date="2016-10" db="EMBL/GenBank/DDBJ databases">
        <authorList>
            <person name="Varghese N."/>
        </authorList>
    </citation>
    <scope>NUCLEOTIDE SEQUENCE [LARGE SCALE GENOMIC DNA]</scope>
    <source>
        <strain evidence="3">DSM 18820</strain>
    </source>
</reference>
<feature type="domain" description="Bacterial bifunctional deaminase-reductase C-terminal" evidence="1">
    <location>
        <begin position="2"/>
        <end position="169"/>
    </location>
</feature>
<dbReference type="STRING" id="388950.GCA_001611675_02081"/>
<keyword evidence="3" id="KW-1185">Reference proteome</keyword>
<evidence type="ECO:0000259" key="1">
    <source>
        <dbReference type="Pfam" id="PF01872"/>
    </source>
</evidence>
<protein>
    <submittedName>
        <fullName evidence="2">Dihydrofolate reductase</fullName>
    </submittedName>
</protein>
<evidence type="ECO:0000313" key="2">
    <source>
        <dbReference type="EMBL" id="SFU85819.1"/>
    </source>
</evidence>
<dbReference type="PANTHER" id="PTHR38011:SF11">
    <property type="entry name" value="2,5-DIAMINO-6-RIBOSYLAMINO-4(3H)-PYRIMIDINONE 5'-PHOSPHATE REDUCTASE"/>
    <property type="match status" value="1"/>
</dbReference>
<dbReference type="SUPFAM" id="SSF53597">
    <property type="entry name" value="Dihydrofolate reductase-like"/>
    <property type="match status" value="1"/>
</dbReference>
<dbReference type="InterPro" id="IPR024072">
    <property type="entry name" value="DHFR-like_dom_sf"/>
</dbReference>
<dbReference type="PANTHER" id="PTHR38011">
    <property type="entry name" value="DIHYDROFOLATE REDUCTASE FAMILY PROTEIN (AFU_ORTHOLOGUE AFUA_8G06820)"/>
    <property type="match status" value="1"/>
</dbReference>
<dbReference type="InterPro" id="IPR050765">
    <property type="entry name" value="Riboflavin_Biosynth_HTPR"/>
</dbReference>
<dbReference type="EMBL" id="FPCA01000003">
    <property type="protein sequence ID" value="SFU85819.1"/>
    <property type="molecule type" value="Genomic_DNA"/>
</dbReference>
<accession>A0A1I7JKV6</accession>
<dbReference type="Pfam" id="PF01872">
    <property type="entry name" value="RibD_C"/>
    <property type="match status" value="1"/>
</dbReference>
<dbReference type="AlphaFoldDB" id="A0A1I7JKV6"/>
<dbReference type="OrthoDB" id="195113at2"/>
<proteinExistence type="predicted"/>
<sequence length="175" mass="19372">MRKVILYIAASLDGYIAKPDGDTTWLHDERYAIAGEDYGYSALLAAIDTTLMGHSTYKVILGFDMPFPYPDKTNYVFSRSQLPDTEHVKFVQENPADFVKQLKQQAGQDIWLIGGGQLNTLLLNAGLIDEIVLTYVPIILGNGISLFAQGTQEKHLQVSQSKSFANGFVQLTLAK</sequence>